<keyword evidence="2" id="KW-0479">Metal-binding</keyword>
<name>A0ABY8PNR9_9BACT</name>
<evidence type="ECO:0000256" key="2">
    <source>
        <dbReference type="ARBA" id="ARBA00022723"/>
    </source>
</evidence>
<dbReference type="Gene3D" id="3.40.1390.30">
    <property type="entry name" value="NIF3 (NGG1p interacting factor 3)-like"/>
    <property type="match status" value="2"/>
</dbReference>
<organism evidence="3 4">
    <name type="scientific">Marinitoga aeolica</name>
    <dbReference type="NCBI Taxonomy" id="2809031"/>
    <lineage>
        <taxon>Bacteria</taxon>
        <taxon>Thermotogati</taxon>
        <taxon>Thermotogota</taxon>
        <taxon>Thermotogae</taxon>
        <taxon>Petrotogales</taxon>
        <taxon>Petrotogaceae</taxon>
        <taxon>Marinitoga</taxon>
    </lineage>
</organism>
<dbReference type="EMBL" id="CP069362">
    <property type="protein sequence ID" value="WGS64277.1"/>
    <property type="molecule type" value="Genomic_DNA"/>
</dbReference>
<dbReference type="InterPro" id="IPR002678">
    <property type="entry name" value="DUF34/NIF3"/>
</dbReference>
<dbReference type="Proteomes" id="UP001232493">
    <property type="component" value="Chromosome"/>
</dbReference>
<reference evidence="3 4" key="1">
    <citation type="submission" date="2021-02" db="EMBL/GenBank/DDBJ databases">
        <title>Characterization of Marinitoga sp. nov. str. BP5-C20A.</title>
        <authorList>
            <person name="Erauso G."/>
            <person name="Postec A."/>
        </authorList>
    </citation>
    <scope>NUCLEOTIDE SEQUENCE [LARGE SCALE GENOMIC DNA]</scope>
    <source>
        <strain evidence="3 4">BP5-C20A</strain>
    </source>
</reference>
<comment type="similarity">
    <text evidence="1">Belongs to the GTP cyclohydrolase I type 2/NIF3 family.</text>
</comment>
<evidence type="ECO:0000256" key="1">
    <source>
        <dbReference type="ARBA" id="ARBA00006964"/>
    </source>
</evidence>
<accession>A0ABY8PNR9</accession>
<dbReference type="PANTHER" id="PTHR13799:SF14">
    <property type="entry name" value="GTP CYCLOHYDROLASE 1 TYPE 2 HOMOLOG"/>
    <property type="match status" value="1"/>
</dbReference>
<gene>
    <name evidence="3" type="ORF">JRV97_07815</name>
</gene>
<evidence type="ECO:0000313" key="4">
    <source>
        <dbReference type="Proteomes" id="UP001232493"/>
    </source>
</evidence>
<sequence length="244" mass="28232">MANIFEIEKFLNDLLEVDKFNDFCFNGIQIEGKHEVKKVAIGVSFNKKFLDEALKNNVDMLFVHHGIFGKDFFKIRGYFKKRIENLIKNDITLMGYHLPLDAHNEYGNNAQIAKKLNLKITEPFDVGYIGEYIDPKPFDEFKNILYDVFQRKDLLIYKNNDYVKKVAIISGGASYALESLEGKVDTFITGEIKEHIRNISEEMGITYINAGHYVTETFGVKAISKLLEKNFDLETIFIDIYNEI</sequence>
<proteinExistence type="inferred from homology"/>
<keyword evidence="4" id="KW-1185">Reference proteome</keyword>
<dbReference type="PANTHER" id="PTHR13799">
    <property type="entry name" value="NGG1 INTERACTING FACTOR 3"/>
    <property type="match status" value="1"/>
</dbReference>
<dbReference type="NCBIfam" id="TIGR00486">
    <property type="entry name" value="YbgI_SA1388"/>
    <property type="match status" value="1"/>
</dbReference>
<protein>
    <submittedName>
        <fullName evidence="3">Nif3-like dinuclear metal center hexameric protein</fullName>
    </submittedName>
</protein>
<dbReference type="RefSeq" id="WP_280997801.1">
    <property type="nucleotide sequence ID" value="NZ_CP069362.1"/>
</dbReference>
<evidence type="ECO:0000313" key="3">
    <source>
        <dbReference type="EMBL" id="WGS64277.1"/>
    </source>
</evidence>
<dbReference type="SUPFAM" id="SSF102705">
    <property type="entry name" value="NIF3 (NGG1p interacting factor 3)-like"/>
    <property type="match status" value="1"/>
</dbReference>
<dbReference type="InterPro" id="IPR036069">
    <property type="entry name" value="DUF34/NIF3_sf"/>
</dbReference>
<dbReference type="Pfam" id="PF01784">
    <property type="entry name" value="DUF34_NIF3"/>
    <property type="match status" value="1"/>
</dbReference>